<dbReference type="InterPro" id="IPR051257">
    <property type="entry name" value="Diverse_CBS-Domain"/>
</dbReference>
<keyword evidence="6" id="KW-1185">Reference proteome</keyword>
<dbReference type="Pfam" id="PF00571">
    <property type="entry name" value="CBS"/>
    <property type="match status" value="4"/>
</dbReference>
<dbReference type="AlphaFoldDB" id="M0CDH8"/>
<dbReference type="InterPro" id="IPR036567">
    <property type="entry name" value="RHF-like"/>
</dbReference>
<proteinExistence type="predicted"/>
<comment type="caution">
    <text evidence="5">The sequence shown here is derived from an EMBL/GenBank/DDBJ whole genome shotgun (WGS) entry which is preliminary data.</text>
</comment>
<dbReference type="Proteomes" id="UP000011626">
    <property type="component" value="Unassembled WGS sequence"/>
</dbReference>
<protein>
    <submittedName>
        <fullName evidence="5">CBS domain-containing protein</fullName>
    </submittedName>
</protein>
<evidence type="ECO:0000256" key="1">
    <source>
        <dbReference type="ARBA" id="ARBA00023122"/>
    </source>
</evidence>
<dbReference type="EMBL" id="AOIU01000048">
    <property type="protein sequence ID" value="ELZ19924.1"/>
    <property type="molecule type" value="Genomic_DNA"/>
</dbReference>
<dbReference type="InterPro" id="IPR046342">
    <property type="entry name" value="CBS_dom_sf"/>
</dbReference>
<dbReference type="eggNOG" id="arCOG00601">
    <property type="taxonomic scope" value="Archaea"/>
</dbReference>
<reference evidence="5 6" key="1">
    <citation type="journal article" date="2014" name="PLoS Genet.">
        <title>Phylogenetically driven sequencing of extremely halophilic archaea reveals strategies for static and dynamic osmo-response.</title>
        <authorList>
            <person name="Becker E.A."/>
            <person name="Seitzer P.M."/>
            <person name="Tritt A."/>
            <person name="Larsen D."/>
            <person name="Krusor M."/>
            <person name="Yao A.I."/>
            <person name="Wu D."/>
            <person name="Madern D."/>
            <person name="Eisen J.A."/>
            <person name="Darling A.E."/>
            <person name="Facciotti M.T."/>
        </authorList>
    </citation>
    <scope>NUCLEOTIDE SEQUENCE [LARGE SCALE GENOMIC DNA]</scope>
    <source>
        <strain evidence="5 6">2-9-1</strain>
    </source>
</reference>
<evidence type="ECO:0000313" key="5">
    <source>
        <dbReference type="EMBL" id="ELZ19924.1"/>
    </source>
</evidence>
<evidence type="ECO:0000256" key="3">
    <source>
        <dbReference type="SAM" id="MobiDB-lite"/>
    </source>
</evidence>
<name>M0CDH8_9EURY</name>
<dbReference type="InterPro" id="IPR000644">
    <property type="entry name" value="CBS_dom"/>
</dbReference>
<feature type="domain" description="CBS" evidence="4">
    <location>
        <begin position="129"/>
        <end position="184"/>
    </location>
</feature>
<sequence length="408" mass="44932">MDISEAVTTDYREFDPETPVSKLLGAFQTHRDPAVVVTDDGGIVGVVTRKALVSSRHDPDEKARSVMREDVPSVDRRDDVREVARRMVESEFPLVPVYDGEVFEGVATDESVAAATEPFLDALDVSDVYTRDLRAVDPETTVGEVIHRLRVDGISRVPVVDDGDAVGMVSYFDLLEFAVRETDRQQGGSVGGFGRGGASSTDAERADQGYGERAGVGHRLLDIPARDVMNEPVATTGPTAGLDDAVGRMREDDYSSLVVEVPAEGVDGVVTLTDVLRSLTWTPDDGTRLQVFGARYLTTTTREEVSDLIDGVARKFDEMHVIEAYVVLHKHKERQRGSPLIRATIRLFTDRGRFSGTGEEYGDAPAIRSARDHLERAVLDEKSRTMGERRGQRSPEDAERLLGWWLEA</sequence>
<dbReference type="STRING" id="797114.C475_21539"/>
<feature type="domain" description="CBS" evidence="4">
    <location>
        <begin position="229"/>
        <end position="286"/>
    </location>
</feature>
<feature type="domain" description="CBS" evidence="4">
    <location>
        <begin position="7"/>
        <end position="62"/>
    </location>
</feature>
<feature type="region of interest" description="Disordered" evidence="3">
    <location>
        <begin position="185"/>
        <end position="210"/>
    </location>
</feature>
<feature type="domain" description="CBS" evidence="4">
    <location>
        <begin position="67"/>
        <end position="125"/>
    </location>
</feature>
<dbReference type="RefSeq" id="WP_006885971.1">
    <property type="nucleotide sequence ID" value="NZ_AOIU01000048.1"/>
</dbReference>
<dbReference type="SUPFAM" id="SSF69754">
    <property type="entry name" value="Ribosome binding protein Y (YfiA homologue)"/>
    <property type="match status" value="1"/>
</dbReference>
<dbReference type="SMART" id="SM00116">
    <property type="entry name" value="CBS"/>
    <property type="match status" value="4"/>
</dbReference>
<accession>M0CDH8</accession>
<dbReference type="Gene3D" id="3.10.580.10">
    <property type="entry name" value="CBS-domain"/>
    <property type="match status" value="3"/>
</dbReference>
<organism evidence="5 6">
    <name type="scientific">Halosimplex carlsbadense 2-9-1</name>
    <dbReference type="NCBI Taxonomy" id="797114"/>
    <lineage>
        <taxon>Archaea</taxon>
        <taxon>Methanobacteriati</taxon>
        <taxon>Methanobacteriota</taxon>
        <taxon>Stenosarchaea group</taxon>
        <taxon>Halobacteria</taxon>
        <taxon>Halobacteriales</taxon>
        <taxon>Haloarculaceae</taxon>
        <taxon>Halosimplex</taxon>
    </lineage>
</organism>
<evidence type="ECO:0000313" key="6">
    <source>
        <dbReference type="Proteomes" id="UP000011626"/>
    </source>
</evidence>
<dbReference type="PANTHER" id="PTHR43080:SF2">
    <property type="entry name" value="CBS DOMAIN-CONTAINING PROTEIN"/>
    <property type="match status" value="1"/>
</dbReference>
<dbReference type="OrthoDB" id="9280at2157"/>
<dbReference type="PROSITE" id="PS51371">
    <property type="entry name" value="CBS"/>
    <property type="match status" value="4"/>
</dbReference>
<gene>
    <name evidence="5" type="ORF">C475_21539</name>
</gene>
<dbReference type="PANTHER" id="PTHR43080">
    <property type="entry name" value="CBS DOMAIN-CONTAINING PROTEIN CBSX3, MITOCHONDRIAL"/>
    <property type="match status" value="1"/>
</dbReference>
<dbReference type="SUPFAM" id="SSF54631">
    <property type="entry name" value="CBS-domain pair"/>
    <property type="match status" value="2"/>
</dbReference>
<keyword evidence="1 2" id="KW-0129">CBS domain</keyword>
<evidence type="ECO:0000259" key="4">
    <source>
        <dbReference type="PROSITE" id="PS51371"/>
    </source>
</evidence>
<feature type="compositionally biased region" description="Gly residues" evidence="3">
    <location>
        <begin position="188"/>
        <end position="197"/>
    </location>
</feature>
<evidence type="ECO:0000256" key="2">
    <source>
        <dbReference type="PROSITE-ProRule" id="PRU00703"/>
    </source>
</evidence>